<dbReference type="Proteomes" id="UP000320876">
    <property type="component" value="Unassembled WGS sequence"/>
</dbReference>
<comment type="caution">
    <text evidence="1">The sequence shown here is derived from an EMBL/GenBank/DDBJ whole genome shotgun (WGS) entry which is preliminary data.</text>
</comment>
<organism evidence="1 2">
    <name type="scientific">Amycolatopsis cihanbeyliensis</name>
    <dbReference type="NCBI Taxonomy" id="1128664"/>
    <lineage>
        <taxon>Bacteria</taxon>
        <taxon>Bacillati</taxon>
        <taxon>Actinomycetota</taxon>
        <taxon>Actinomycetes</taxon>
        <taxon>Pseudonocardiales</taxon>
        <taxon>Pseudonocardiaceae</taxon>
        <taxon>Amycolatopsis</taxon>
    </lineage>
</organism>
<reference evidence="1 2" key="1">
    <citation type="submission" date="2019-06" db="EMBL/GenBank/DDBJ databases">
        <title>Sequencing the genomes of 1000 actinobacteria strains.</title>
        <authorList>
            <person name="Klenk H.-P."/>
        </authorList>
    </citation>
    <scope>NUCLEOTIDE SEQUENCE [LARGE SCALE GENOMIC DNA]</scope>
    <source>
        <strain evidence="1 2">DSM 45679</strain>
    </source>
</reference>
<dbReference type="RefSeq" id="WP_142001119.1">
    <property type="nucleotide sequence ID" value="NZ_VFML01000001.1"/>
</dbReference>
<evidence type="ECO:0000313" key="1">
    <source>
        <dbReference type="EMBL" id="TQJ05620.1"/>
    </source>
</evidence>
<dbReference type="AlphaFoldDB" id="A0A542DRA1"/>
<gene>
    <name evidence="1" type="ORF">FB471_5457</name>
</gene>
<dbReference type="OrthoDB" id="9152201at2"/>
<dbReference type="EMBL" id="VFML01000001">
    <property type="protein sequence ID" value="TQJ05620.1"/>
    <property type="molecule type" value="Genomic_DNA"/>
</dbReference>
<proteinExistence type="predicted"/>
<sequence length="161" mass="17294">MIETAELAGFWAAHGIWCVSEGETLIPMLAYEQPDGERGMDRFLLDDVGESARAAQEVLDTNERDAVRAVLVADAYLNLDTGRTDALIVDAVRYGLGSIRLAVPYCPRTGSTAFAVYRPAFLEVAGVGEPDYDSLADAFFAGADSHEEAAAVWNAHLAEPA</sequence>
<accession>A0A542DRA1</accession>
<name>A0A542DRA1_AMYCI</name>
<evidence type="ECO:0000313" key="2">
    <source>
        <dbReference type="Proteomes" id="UP000320876"/>
    </source>
</evidence>
<protein>
    <submittedName>
        <fullName evidence="1">Uncharacterized protein</fullName>
    </submittedName>
</protein>
<keyword evidence="2" id="KW-1185">Reference proteome</keyword>